<dbReference type="EMBL" id="JACFYX010000028">
    <property type="protein sequence ID" value="MBG0837871.1"/>
    <property type="molecule type" value="Genomic_DNA"/>
</dbReference>
<organism evidence="1 2">
    <name type="scientific">Pseudomonas chaetocerotis</name>
    <dbReference type="NCBI Taxonomy" id="2758695"/>
    <lineage>
        <taxon>Bacteria</taxon>
        <taxon>Pseudomonadati</taxon>
        <taxon>Pseudomonadota</taxon>
        <taxon>Gammaproteobacteria</taxon>
        <taxon>Pseudomonadales</taxon>
        <taxon>Pseudomonadaceae</taxon>
        <taxon>Pseudomonas</taxon>
    </lineage>
</organism>
<dbReference type="Proteomes" id="UP000596932">
    <property type="component" value="Unassembled WGS sequence"/>
</dbReference>
<evidence type="ECO:0000313" key="2">
    <source>
        <dbReference type="Proteomes" id="UP000596932"/>
    </source>
</evidence>
<protein>
    <submittedName>
        <fullName evidence="1">Uncharacterized protein</fullName>
    </submittedName>
</protein>
<reference evidence="1" key="1">
    <citation type="submission" date="2020-07" db="EMBL/GenBank/DDBJ databases">
        <title>Pseudomonas chaetoceroseae sp. nov., a new member of the Pseudomonas oleovorans group isolated from a culture of Chaetoceros calcitrans.</title>
        <authorList>
            <person name="Girard L."/>
            <person name="Lood C."/>
            <person name="De Mot R."/>
            <person name="Baudart J."/>
        </authorList>
    </citation>
    <scope>NUCLEOTIDE SEQUENCE</scope>
    <source>
        <strain evidence="1">536</strain>
    </source>
</reference>
<comment type="caution">
    <text evidence="1">The sequence shown here is derived from an EMBL/GenBank/DDBJ whole genome shotgun (WGS) entry which is preliminary data.</text>
</comment>
<proteinExistence type="predicted"/>
<sequence>MLGINFNAAEEAAKSLRTATADLRSQRSKLQEQRDGLHAQREALYLQALSKADAKQFLFDYIDAWAQQYLERGKLDDLFQMIAAPKRDQDFAKANNLAVPHLCLRDVETVLASGEMPKGQAIFSAFPLPIFGDGIAQMHAGYIGAACFLFGDLVKAKLGQYFDARYPEPNPDAVGAPVAERRALIQELDRQLGELGSGINQIDAKLRQLGVREPHRLPGGA</sequence>
<gene>
    <name evidence="1" type="ORF">H3221_22395</name>
</gene>
<keyword evidence="2" id="KW-1185">Reference proteome</keyword>
<name>A0A931D530_9PSED</name>
<accession>A0A931D530</accession>
<dbReference type="AlphaFoldDB" id="A0A931D530"/>
<evidence type="ECO:0000313" key="1">
    <source>
        <dbReference type="EMBL" id="MBG0837871.1"/>
    </source>
</evidence>